<comment type="caution">
    <text evidence="2">The sequence shown here is derived from an EMBL/GenBank/DDBJ whole genome shotgun (WGS) entry which is preliminary data.</text>
</comment>
<evidence type="ECO:0000313" key="2">
    <source>
        <dbReference type="EMBL" id="OKA41437.1"/>
    </source>
</evidence>
<name>A0A1C4EAG9_BACCE</name>
<dbReference type="Pfam" id="PF00534">
    <property type="entry name" value="Glycos_transf_1"/>
    <property type="match status" value="1"/>
</dbReference>
<dbReference type="CDD" id="cd03811">
    <property type="entry name" value="GT4_GT28_WabH-like"/>
    <property type="match status" value="1"/>
</dbReference>
<accession>A0A1C4EAG9</accession>
<proteinExistence type="predicted"/>
<dbReference type="Proteomes" id="UP000186535">
    <property type="component" value="Unassembled WGS sequence"/>
</dbReference>
<sequence length="400" mass="45865">MKKKKILITSFDMAIGGVERSLIGLLNTIDYSKYDVDLMLFKHEGEFLFLLPKLPNLLKEVKQYTTFRKSIKQILQEGQITIGMARTLGKILGDVHGRYVKSAEVGYFVIQYGWRIALPFIPKLEEEYDVAISFLWPHYFVGDKVRAKRKIGWIHTDYSNINLNANMEYKMWSKMDNIVAVSEGCRDSFLSILPNVNKDVEIIENILSPEFVREQAHREDVMKELQMKSGKIKLVTVGRLSYAKGIDVAMHALRKLLDEGYDMEWYVVGYGALEAELRKLLAELKLEKHFFLLGKKTNPYPYIKACDIYVQPSRYEGKAVTVREAQIIGKPVLITNFSTAKSQVQDGIDGLITEMGINGIVNGIKRLIEDKELREVLVENTLQGEYGNRNEINKLYALFS</sequence>
<gene>
    <name evidence="2" type="ORF">BJR07_05895</name>
</gene>
<dbReference type="PANTHER" id="PTHR12526:SF572">
    <property type="entry name" value="BLL5144 PROTEIN"/>
    <property type="match status" value="1"/>
</dbReference>
<dbReference type="EMBL" id="MPON01000001">
    <property type="protein sequence ID" value="OKA41437.1"/>
    <property type="molecule type" value="Genomic_DNA"/>
</dbReference>
<protein>
    <submittedName>
        <fullName evidence="2">Glycosyl transferase</fullName>
    </submittedName>
</protein>
<dbReference type="GO" id="GO:0016757">
    <property type="term" value="F:glycosyltransferase activity"/>
    <property type="evidence" value="ECO:0007669"/>
    <property type="project" value="InterPro"/>
</dbReference>
<evidence type="ECO:0000259" key="1">
    <source>
        <dbReference type="Pfam" id="PF00534"/>
    </source>
</evidence>
<dbReference type="PANTHER" id="PTHR12526">
    <property type="entry name" value="GLYCOSYLTRANSFERASE"/>
    <property type="match status" value="1"/>
</dbReference>
<keyword evidence="2" id="KW-0808">Transferase</keyword>
<dbReference type="RefSeq" id="WP_073515988.1">
    <property type="nucleotide sequence ID" value="NZ_MPOM01000004.1"/>
</dbReference>
<evidence type="ECO:0000313" key="3">
    <source>
        <dbReference type="Proteomes" id="UP000186535"/>
    </source>
</evidence>
<organism evidence="2 3">
    <name type="scientific">Bacillus cereus</name>
    <dbReference type="NCBI Taxonomy" id="1396"/>
    <lineage>
        <taxon>Bacteria</taxon>
        <taxon>Bacillati</taxon>
        <taxon>Bacillota</taxon>
        <taxon>Bacilli</taxon>
        <taxon>Bacillales</taxon>
        <taxon>Bacillaceae</taxon>
        <taxon>Bacillus</taxon>
        <taxon>Bacillus cereus group</taxon>
    </lineage>
</organism>
<dbReference type="InterPro" id="IPR001296">
    <property type="entry name" value="Glyco_trans_1"/>
</dbReference>
<dbReference type="AlphaFoldDB" id="A0A1C4EAG9"/>
<feature type="domain" description="Glycosyl transferase family 1" evidence="1">
    <location>
        <begin position="218"/>
        <end position="381"/>
    </location>
</feature>
<reference evidence="2 3" key="1">
    <citation type="submission" date="2016-11" db="EMBL/GenBank/DDBJ databases">
        <title>Identification of Bacillus cereus isolated from egg-white.</title>
        <authorList>
            <person name="Soni A."/>
            <person name="Oey I."/>
            <person name="Silcock P."/>
            <person name="Bremer P."/>
        </authorList>
    </citation>
    <scope>NUCLEOTIDE SEQUENCE [LARGE SCALE GENOMIC DNA]</scope>
    <source>
        <strain evidence="2 3">NZAS03</strain>
    </source>
</reference>
<dbReference type="SUPFAM" id="SSF53756">
    <property type="entry name" value="UDP-Glycosyltransferase/glycogen phosphorylase"/>
    <property type="match status" value="1"/>
</dbReference>
<dbReference type="Gene3D" id="3.40.50.2000">
    <property type="entry name" value="Glycogen Phosphorylase B"/>
    <property type="match status" value="2"/>
</dbReference>